<gene>
    <name evidence="2" type="ORF">SV7mr_30760</name>
</gene>
<dbReference type="SUPFAM" id="SSF49785">
    <property type="entry name" value="Galactose-binding domain-like"/>
    <property type="match status" value="1"/>
</dbReference>
<reference evidence="2 3" key="1">
    <citation type="submission" date="2019-02" db="EMBL/GenBank/DDBJ databases">
        <title>Deep-cultivation of Planctomycetes and their phenomic and genomic characterization uncovers novel biology.</title>
        <authorList>
            <person name="Wiegand S."/>
            <person name="Jogler M."/>
            <person name="Boedeker C."/>
            <person name="Pinto D."/>
            <person name="Vollmers J."/>
            <person name="Rivas-Marin E."/>
            <person name="Kohn T."/>
            <person name="Peeters S.H."/>
            <person name="Heuer A."/>
            <person name="Rast P."/>
            <person name="Oberbeckmann S."/>
            <person name="Bunk B."/>
            <person name="Jeske O."/>
            <person name="Meyerdierks A."/>
            <person name="Storesund J.E."/>
            <person name="Kallscheuer N."/>
            <person name="Luecker S."/>
            <person name="Lage O.M."/>
            <person name="Pohl T."/>
            <person name="Merkel B.J."/>
            <person name="Hornburger P."/>
            <person name="Mueller R.-W."/>
            <person name="Bruemmer F."/>
            <person name="Labrenz M."/>
            <person name="Spormann A.M."/>
            <person name="Op den Camp H."/>
            <person name="Overmann J."/>
            <person name="Amann R."/>
            <person name="Jetten M.S.M."/>
            <person name="Mascher T."/>
            <person name="Medema M.H."/>
            <person name="Devos D.P."/>
            <person name="Kaster A.-K."/>
            <person name="Ovreas L."/>
            <person name="Rohde M."/>
            <person name="Galperin M.Y."/>
            <person name="Jogler C."/>
        </authorList>
    </citation>
    <scope>NUCLEOTIDE SEQUENCE [LARGE SCALE GENOMIC DNA]</scope>
    <source>
        <strain evidence="2 3">SV_7m_r</strain>
    </source>
</reference>
<dbReference type="PROSITE" id="PS51257">
    <property type="entry name" value="PROKAR_LIPOPROTEIN"/>
    <property type="match status" value="1"/>
</dbReference>
<dbReference type="Gene3D" id="2.60.120.260">
    <property type="entry name" value="Galactose-binding domain-like"/>
    <property type="match status" value="1"/>
</dbReference>
<keyword evidence="1" id="KW-0732">Signal</keyword>
<dbReference type="EMBL" id="CP036272">
    <property type="protein sequence ID" value="QDT60552.1"/>
    <property type="molecule type" value="Genomic_DNA"/>
</dbReference>
<organism evidence="2 3">
    <name type="scientific">Stieleria bergensis</name>
    <dbReference type="NCBI Taxonomy" id="2528025"/>
    <lineage>
        <taxon>Bacteria</taxon>
        <taxon>Pseudomonadati</taxon>
        <taxon>Planctomycetota</taxon>
        <taxon>Planctomycetia</taxon>
        <taxon>Pirellulales</taxon>
        <taxon>Pirellulaceae</taxon>
        <taxon>Stieleria</taxon>
    </lineage>
</organism>
<dbReference type="Proteomes" id="UP000315003">
    <property type="component" value="Chromosome"/>
</dbReference>
<sequence precursor="true">MYVRKIWGLMAIAAFAWLAACLPCGAETISLNGSWELVFDEQQAGESKEWHLDKNFPASSAIEVDIPCSWETVCKDFEGIGWYRKSFNVPAEIKGKAIRLHFGAGGEEKHCHGRT</sequence>
<dbReference type="InterPro" id="IPR008979">
    <property type="entry name" value="Galactose-bd-like_sf"/>
</dbReference>
<evidence type="ECO:0000313" key="2">
    <source>
        <dbReference type="EMBL" id="QDT60552.1"/>
    </source>
</evidence>
<feature type="signal peptide" evidence="1">
    <location>
        <begin position="1"/>
        <end position="26"/>
    </location>
</feature>
<accession>A0A517SWP0</accession>
<evidence type="ECO:0000313" key="3">
    <source>
        <dbReference type="Proteomes" id="UP000315003"/>
    </source>
</evidence>
<evidence type="ECO:0000256" key="1">
    <source>
        <dbReference type="SAM" id="SignalP"/>
    </source>
</evidence>
<keyword evidence="3" id="KW-1185">Reference proteome</keyword>
<name>A0A517SWP0_9BACT</name>
<feature type="chain" id="PRO_5022227300" evidence="1">
    <location>
        <begin position="27"/>
        <end position="115"/>
    </location>
</feature>
<protein>
    <submittedName>
        <fullName evidence="2">Beta-D-glucuronidase</fullName>
    </submittedName>
</protein>
<dbReference type="AlphaFoldDB" id="A0A517SWP0"/>
<proteinExistence type="predicted"/>